<protein>
    <recommendedName>
        <fullName evidence="8">YetF C-terminal domain-containing protein</fullName>
    </recommendedName>
</protein>
<keyword evidence="3" id="KW-1003">Cell membrane</keyword>
<dbReference type="Pfam" id="PF04239">
    <property type="entry name" value="DUF421"/>
    <property type="match status" value="1"/>
</dbReference>
<keyword evidence="6 7" id="KW-0472">Membrane</keyword>
<keyword evidence="4 7" id="KW-0812">Transmembrane</keyword>
<keyword evidence="10" id="KW-1185">Reference proteome</keyword>
<comment type="caution">
    <text evidence="9">The sequence shown here is derived from an EMBL/GenBank/DDBJ whole genome shotgun (WGS) entry which is preliminary data.</text>
</comment>
<evidence type="ECO:0000313" key="10">
    <source>
        <dbReference type="Proteomes" id="UP000233425"/>
    </source>
</evidence>
<feature type="domain" description="YetF C-terminal" evidence="8">
    <location>
        <begin position="95"/>
        <end position="226"/>
    </location>
</feature>
<feature type="transmembrane region" description="Helical" evidence="7">
    <location>
        <begin position="16"/>
        <end position="37"/>
    </location>
</feature>
<sequence>MRYIGSNYANISNGDVMIISIIRTILLYAFVILAVRLMGKRQISDMQPSELVITMIVSDIASIPMQNTSQPLLSGVIPVAILVALEITASVIMMKWSGFRSLVCGKPVIVIKDGKILQSAMKKLRLTTEDLSVQLRQQGIFSIEDVQYCIVETNGEVSVLEKPDKRQPSAEDFGLKIKDNKIETVVVSNGKILQNSLNLCEKEKDYVKKILEKKNIKQNNVFLMTLDALGNYNIIKKE</sequence>
<keyword evidence="5 7" id="KW-1133">Transmembrane helix</keyword>
<feature type="transmembrane region" description="Helical" evidence="7">
    <location>
        <begin position="72"/>
        <end position="92"/>
    </location>
</feature>
<evidence type="ECO:0000256" key="1">
    <source>
        <dbReference type="ARBA" id="ARBA00004651"/>
    </source>
</evidence>
<dbReference type="Proteomes" id="UP000233425">
    <property type="component" value="Unassembled WGS sequence"/>
</dbReference>
<proteinExistence type="inferred from homology"/>
<comment type="subcellular location">
    <subcellularLocation>
        <location evidence="1">Cell membrane</location>
        <topology evidence="1">Multi-pass membrane protein</topology>
    </subcellularLocation>
</comment>
<dbReference type="GO" id="GO:0005886">
    <property type="term" value="C:plasma membrane"/>
    <property type="evidence" value="ECO:0007669"/>
    <property type="project" value="UniProtKB-SubCell"/>
</dbReference>
<evidence type="ECO:0000256" key="3">
    <source>
        <dbReference type="ARBA" id="ARBA00022475"/>
    </source>
</evidence>
<evidence type="ECO:0000259" key="8">
    <source>
        <dbReference type="Pfam" id="PF04239"/>
    </source>
</evidence>
<name>A0A2N0UJQ9_9FIRM</name>
<evidence type="ECO:0000256" key="7">
    <source>
        <dbReference type="SAM" id="Phobius"/>
    </source>
</evidence>
<accession>A0A2N0UJQ9</accession>
<evidence type="ECO:0000256" key="6">
    <source>
        <dbReference type="ARBA" id="ARBA00023136"/>
    </source>
</evidence>
<gene>
    <name evidence="9" type="ORF">RBATCC27255_01608</name>
</gene>
<organism evidence="9 10">
    <name type="scientific">Ruminococcus bromii</name>
    <dbReference type="NCBI Taxonomy" id="40518"/>
    <lineage>
        <taxon>Bacteria</taxon>
        <taxon>Bacillati</taxon>
        <taxon>Bacillota</taxon>
        <taxon>Clostridia</taxon>
        <taxon>Eubacteriales</taxon>
        <taxon>Oscillospiraceae</taxon>
        <taxon>Ruminococcus</taxon>
    </lineage>
</organism>
<dbReference type="PANTHER" id="PTHR34582">
    <property type="entry name" value="UPF0702 TRANSMEMBRANE PROTEIN YCAP"/>
    <property type="match status" value="1"/>
</dbReference>
<evidence type="ECO:0000256" key="4">
    <source>
        <dbReference type="ARBA" id="ARBA00022692"/>
    </source>
</evidence>
<comment type="similarity">
    <text evidence="2">Belongs to the UPF0702 family.</text>
</comment>
<dbReference type="InterPro" id="IPR007353">
    <property type="entry name" value="DUF421"/>
</dbReference>
<dbReference type="EMBL" id="NNSR01000072">
    <property type="protein sequence ID" value="PKD27219.1"/>
    <property type="molecule type" value="Genomic_DNA"/>
</dbReference>
<evidence type="ECO:0000256" key="5">
    <source>
        <dbReference type="ARBA" id="ARBA00022989"/>
    </source>
</evidence>
<dbReference type="PANTHER" id="PTHR34582:SF6">
    <property type="entry name" value="UPF0702 TRANSMEMBRANE PROTEIN YCAP"/>
    <property type="match status" value="1"/>
</dbReference>
<evidence type="ECO:0000313" key="9">
    <source>
        <dbReference type="EMBL" id="PKD27219.1"/>
    </source>
</evidence>
<dbReference type="InterPro" id="IPR023090">
    <property type="entry name" value="UPF0702_alpha/beta_dom_sf"/>
</dbReference>
<reference evidence="9" key="1">
    <citation type="journal article" date="2018" name="Environ. Microbiol.">
        <title>Sporulation capability and amylosome conservation among diverse human colonic and rumen isolates of the keystone starch-degrader Ruminococcus bromii.</title>
        <authorList>
            <person name="Mukhopadhya I."/>
            <person name="Morais S."/>
            <person name="Laverde-Gomez J."/>
            <person name="Sheridan P.O."/>
            <person name="Walker A.W."/>
            <person name="Kelly W."/>
            <person name="Klieve A.V."/>
            <person name="Ouwerkerk D."/>
            <person name="Duncan S.H."/>
            <person name="Louis P."/>
            <person name="Koropatkin N."/>
            <person name="Cockburn D."/>
            <person name="Kibler R."/>
            <person name="Cooper P.J."/>
            <person name="Sandoval C."/>
            <person name="Crost E."/>
            <person name="Juge N."/>
            <person name="Bayer E.A."/>
            <person name="Flint H.J."/>
        </authorList>
    </citation>
    <scope>NUCLEOTIDE SEQUENCE [LARGE SCALE GENOMIC DNA]</scope>
    <source>
        <strain evidence="9">ATCC 27255</strain>
    </source>
</reference>
<evidence type="ECO:0000256" key="2">
    <source>
        <dbReference type="ARBA" id="ARBA00006448"/>
    </source>
</evidence>
<dbReference type="AlphaFoldDB" id="A0A2N0UJQ9"/>
<dbReference type="Gene3D" id="3.30.240.20">
    <property type="entry name" value="bsu07140 like domains"/>
    <property type="match status" value="2"/>
</dbReference>